<comment type="caution">
    <text evidence="5">The sequence shown here is derived from an EMBL/GenBank/DDBJ whole genome shotgun (WGS) entry which is preliminary data.</text>
</comment>
<dbReference type="EMBL" id="JACGWO010000001">
    <property type="protein sequence ID" value="KAK4441165.1"/>
    <property type="molecule type" value="Genomic_DNA"/>
</dbReference>
<dbReference type="GO" id="GO:0006355">
    <property type="term" value="P:regulation of DNA-templated transcription"/>
    <property type="evidence" value="ECO:0007669"/>
    <property type="project" value="TreeGrafter"/>
</dbReference>
<evidence type="ECO:0000313" key="5">
    <source>
        <dbReference type="EMBL" id="KAK4441165.1"/>
    </source>
</evidence>
<dbReference type="InterPro" id="IPR009072">
    <property type="entry name" value="Histone-fold"/>
</dbReference>
<reference evidence="5" key="1">
    <citation type="submission" date="2020-06" db="EMBL/GenBank/DDBJ databases">
        <authorList>
            <person name="Li T."/>
            <person name="Hu X."/>
            <person name="Zhang T."/>
            <person name="Song X."/>
            <person name="Zhang H."/>
            <person name="Dai N."/>
            <person name="Sheng W."/>
            <person name="Hou X."/>
            <person name="Wei L."/>
        </authorList>
    </citation>
    <scope>NUCLEOTIDE SEQUENCE</scope>
    <source>
        <strain evidence="5">3651</strain>
        <tissue evidence="5">Leaf</tissue>
    </source>
</reference>
<feature type="compositionally biased region" description="Acidic residues" evidence="3">
    <location>
        <begin position="71"/>
        <end position="87"/>
    </location>
</feature>
<feature type="compositionally biased region" description="Low complexity" evidence="3">
    <location>
        <begin position="24"/>
        <end position="36"/>
    </location>
</feature>
<reference evidence="5" key="2">
    <citation type="journal article" date="2024" name="Plant">
        <title>Genomic evolution and insights into agronomic trait innovations of Sesamum species.</title>
        <authorList>
            <person name="Miao H."/>
            <person name="Wang L."/>
            <person name="Qu L."/>
            <person name="Liu H."/>
            <person name="Sun Y."/>
            <person name="Le M."/>
            <person name="Wang Q."/>
            <person name="Wei S."/>
            <person name="Zheng Y."/>
            <person name="Lin W."/>
            <person name="Duan Y."/>
            <person name="Cao H."/>
            <person name="Xiong S."/>
            <person name="Wang X."/>
            <person name="Wei L."/>
            <person name="Li C."/>
            <person name="Ma Q."/>
            <person name="Ju M."/>
            <person name="Zhao R."/>
            <person name="Li G."/>
            <person name="Mu C."/>
            <person name="Tian Q."/>
            <person name="Mei H."/>
            <person name="Zhang T."/>
            <person name="Gao T."/>
            <person name="Zhang H."/>
        </authorList>
    </citation>
    <scope>NUCLEOTIDE SEQUENCE</scope>
    <source>
        <strain evidence="5">3651</strain>
    </source>
</reference>
<feature type="region of interest" description="Disordered" evidence="3">
    <location>
        <begin position="1"/>
        <end position="138"/>
    </location>
</feature>
<feature type="compositionally biased region" description="Basic residues" evidence="3">
    <location>
        <begin position="12"/>
        <end position="23"/>
    </location>
</feature>
<organism evidence="5 6">
    <name type="scientific">Sesamum alatum</name>
    <dbReference type="NCBI Taxonomy" id="300844"/>
    <lineage>
        <taxon>Eukaryota</taxon>
        <taxon>Viridiplantae</taxon>
        <taxon>Streptophyta</taxon>
        <taxon>Embryophyta</taxon>
        <taxon>Tracheophyta</taxon>
        <taxon>Spermatophyta</taxon>
        <taxon>Magnoliopsida</taxon>
        <taxon>eudicotyledons</taxon>
        <taxon>Gunneridae</taxon>
        <taxon>Pentapetalae</taxon>
        <taxon>asterids</taxon>
        <taxon>lamiids</taxon>
        <taxon>Lamiales</taxon>
        <taxon>Pedaliaceae</taxon>
        <taxon>Sesamum</taxon>
    </lineage>
</organism>
<dbReference type="PANTHER" id="PTHR10252:SF93">
    <property type="entry name" value="DNA POLYMERASE II SUBUNIT B3-1"/>
    <property type="match status" value="1"/>
</dbReference>
<keyword evidence="2" id="KW-0539">Nucleus</keyword>
<dbReference type="InterPro" id="IPR003958">
    <property type="entry name" value="CBFA_NFYB_domain"/>
</dbReference>
<protein>
    <recommendedName>
        <fullName evidence="4">Transcription factor CBF/NF-Y/archaeal histone domain-containing protein</fullName>
    </recommendedName>
</protein>
<dbReference type="GO" id="GO:0005634">
    <property type="term" value="C:nucleus"/>
    <property type="evidence" value="ECO:0007669"/>
    <property type="project" value="UniProtKB-SubCell"/>
</dbReference>
<dbReference type="GO" id="GO:0000976">
    <property type="term" value="F:transcription cis-regulatory region binding"/>
    <property type="evidence" value="ECO:0007669"/>
    <property type="project" value="TreeGrafter"/>
</dbReference>
<dbReference type="AlphaFoldDB" id="A0AAE1Z2Q6"/>
<evidence type="ECO:0000256" key="3">
    <source>
        <dbReference type="SAM" id="MobiDB-lite"/>
    </source>
</evidence>
<keyword evidence="6" id="KW-1185">Reference proteome</keyword>
<dbReference type="GO" id="GO:0046982">
    <property type="term" value="F:protein heterodimerization activity"/>
    <property type="evidence" value="ECO:0007669"/>
    <property type="project" value="InterPro"/>
</dbReference>
<evidence type="ECO:0000259" key="4">
    <source>
        <dbReference type="Pfam" id="PF00808"/>
    </source>
</evidence>
<proteinExistence type="predicted"/>
<feature type="domain" description="Transcription factor CBF/NF-Y/archaeal histone" evidence="4">
    <location>
        <begin position="143"/>
        <end position="206"/>
    </location>
</feature>
<dbReference type="SUPFAM" id="SSF47113">
    <property type="entry name" value="Histone-fold"/>
    <property type="match status" value="1"/>
</dbReference>
<dbReference type="Gene3D" id="1.10.20.10">
    <property type="entry name" value="Histone, subunit A"/>
    <property type="match status" value="1"/>
</dbReference>
<feature type="compositionally biased region" description="Basic residues" evidence="3">
    <location>
        <begin position="103"/>
        <end position="112"/>
    </location>
</feature>
<dbReference type="Pfam" id="PF00808">
    <property type="entry name" value="CBFD_NFYB_HMF"/>
    <property type="match status" value="1"/>
</dbReference>
<gene>
    <name evidence="5" type="ORF">Salat_0451400</name>
</gene>
<evidence type="ECO:0000256" key="1">
    <source>
        <dbReference type="ARBA" id="ARBA00004123"/>
    </source>
</evidence>
<comment type="subcellular location">
    <subcellularLocation>
        <location evidence="1">Nucleus</location>
    </subcellularLocation>
</comment>
<dbReference type="InterPro" id="IPR050568">
    <property type="entry name" value="Transcr_DNA_Rep_Reg"/>
</dbReference>
<dbReference type="Proteomes" id="UP001293254">
    <property type="component" value="Unassembled WGS sequence"/>
</dbReference>
<name>A0AAE1Z2Q6_9LAMI</name>
<accession>A0AAE1Z2Q6</accession>
<dbReference type="PANTHER" id="PTHR10252">
    <property type="entry name" value="HISTONE-LIKE TRANSCRIPTION FACTOR CCAAT-RELATED"/>
    <property type="match status" value="1"/>
</dbReference>
<feature type="compositionally biased region" description="Basic and acidic residues" evidence="3">
    <location>
        <begin position="1"/>
        <end position="11"/>
    </location>
</feature>
<evidence type="ECO:0000256" key="2">
    <source>
        <dbReference type="ARBA" id="ARBA00023242"/>
    </source>
</evidence>
<evidence type="ECO:0000313" key="6">
    <source>
        <dbReference type="Proteomes" id="UP001293254"/>
    </source>
</evidence>
<sequence length="237" mass="27093">MAKKQVPAERTRSKKNSKTHNLSKSKNTSRNSTTISAKNKSKNKIRKTANDDASSEETEVPAVPSSSTESQNDEVVESSEAAEEDEVSERSQSDEDEKEEKKKPKSIKKKGKSKDVKNKGKRRSRKAAEEEEEEEKRENALYRFPMNRVSRIIKSENSDLRISQEAVFLINRASEKFLQLFCREAYACAFLDRKNYTAYNHLSSVVSKRKRFDFLSDFIPEKLKAEDALAQTAEAEK</sequence>